<organism evidence="2 3">
    <name type="scientific">Acinetobacter entericus</name>
    <dbReference type="NCBI Taxonomy" id="2989714"/>
    <lineage>
        <taxon>Bacteria</taxon>
        <taxon>Pseudomonadati</taxon>
        <taxon>Pseudomonadota</taxon>
        <taxon>Gammaproteobacteria</taxon>
        <taxon>Moraxellales</taxon>
        <taxon>Moraxellaceae</taxon>
        <taxon>Acinetobacter</taxon>
    </lineage>
</organism>
<protein>
    <submittedName>
        <fullName evidence="2">Uncharacterized protein</fullName>
    </submittedName>
</protein>
<proteinExistence type="predicted"/>
<comment type="caution">
    <text evidence="2">The sequence shown here is derived from an EMBL/GenBank/DDBJ whole genome shotgun (WGS) entry which is preliminary data.</text>
</comment>
<accession>A0ABT3NDH5</accession>
<gene>
    <name evidence="2" type="ORF">OKC24_00010</name>
</gene>
<evidence type="ECO:0000313" key="3">
    <source>
        <dbReference type="Proteomes" id="UP001209682"/>
    </source>
</evidence>
<name>A0ABT3NDH5_9GAMM</name>
<reference evidence="2 3" key="1">
    <citation type="submission" date="2022-11" db="EMBL/GenBank/DDBJ databases">
        <title>Acinetobacter entericus sp. nov., isolated from the gut of the plastic-eating larvae of the Coleoptera insect Zophobas atratus.</title>
        <authorList>
            <person name="Dong X."/>
            <person name="Yang Y."/>
        </authorList>
    </citation>
    <scope>NUCLEOTIDE SEQUENCE [LARGE SCALE GENOMIC DNA]</scope>
    <source>
        <strain evidence="2 3">BIT-DXN8</strain>
    </source>
</reference>
<sequence length="46" mass="5050">MLFSARQHDQASNSLLGRASNTIIPSACRQPFSAHSPRQTAQLKPE</sequence>
<feature type="region of interest" description="Disordered" evidence="1">
    <location>
        <begin position="27"/>
        <end position="46"/>
    </location>
</feature>
<dbReference type="RefSeq" id="WP_165499122.1">
    <property type="nucleotide sequence ID" value="NZ_JAPEQW010000001.1"/>
</dbReference>
<feature type="compositionally biased region" description="Polar residues" evidence="1">
    <location>
        <begin position="36"/>
        <end position="46"/>
    </location>
</feature>
<dbReference type="Proteomes" id="UP001209682">
    <property type="component" value="Unassembled WGS sequence"/>
</dbReference>
<keyword evidence="3" id="KW-1185">Reference proteome</keyword>
<evidence type="ECO:0000313" key="2">
    <source>
        <dbReference type="EMBL" id="MCW8037591.1"/>
    </source>
</evidence>
<dbReference type="EMBL" id="JAPEQW010000001">
    <property type="protein sequence ID" value="MCW8037591.1"/>
    <property type="molecule type" value="Genomic_DNA"/>
</dbReference>
<evidence type="ECO:0000256" key="1">
    <source>
        <dbReference type="SAM" id="MobiDB-lite"/>
    </source>
</evidence>